<protein>
    <submittedName>
        <fullName evidence="1">Uncharacterized protein</fullName>
    </submittedName>
</protein>
<gene>
    <name evidence="1" type="ORF">MRB53_007263</name>
</gene>
<sequence>MELPVEERCLETEDLEQGSSSETLIKEMVLSHTVLFGDVKRKAYRFDGMGNYFTKEWDLTDCRGREFSWYHVELPKPQGGNQKLALSAQLLIGVLCPPLKLQDILSLVSNGPFCAHVDGALVFRVNSPGPAASKFTLRLAARVTENSVITVSLGRVPRLGFSPTEEADNPVPRTISNLLVHIIDTYMDHLQDIVTELEMELDTVELDLDKGGFALKKEMLDSRRVPKMHLNLQRLLQVVAHGEQVFPRVKEKCATKDNRVTAIQAGLDSWQSEQINRKLYYLSILSVIFLPLSIITGIFGMNVGGVPWTGQTDPALKDGFRNVLYICAVMVVLLLLFFTFPNIYTRISAWRQRISLRRARATGTTDFEWILQGILFNRAPLES</sequence>
<evidence type="ECO:0000313" key="2">
    <source>
        <dbReference type="Proteomes" id="UP001234297"/>
    </source>
</evidence>
<keyword evidence="2" id="KW-1185">Reference proteome</keyword>
<proteinExistence type="predicted"/>
<comment type="caution">
    <text evidence="1">The sequence shown here is derived from an EMBL/GenBank/DDBJ whole genome shotgun (WGS) entry which is preliminary data.</text>
</comment>
<reference evidence="1 2" key="1">
    <citation type="journal article" date="2022" name="Hortic Res">
        <title>A haplotype resolved chromosomal level avocado genome allows analysis of novel avocado genes.</title>
        <authorList>
            <person name="Nath O."/>
            <person name="Fletcher S.J."/>
            <person name="Hayward A."/>
            <person name="Shaw L.M."/>
            <person name="Masouleh A.K."/>
            <person name="Furtado A."/>
            <person name="Henry R.J."/>
            <person name="Mitter N."/>
        </authorList>
    </citation>
    <scope>NUCLEOTIDE SEQUENCE [LARGE SCALE GENOMIC DNA]</scope>
    <source>
        <strain evidence="2">cv. Hass</strain>
    </source>
</reference>
<accession>A0ACC2MJC9</accession>
<organism evidence="1 2">
    <name type="scientific">Persea americana</name>
    <name type="common">Avocado</name>
    <dbReference type="NCBI Taxonomy" id="3435"/>
    <lineage>
        <taxon>Eukaryota</taxon>
        <taxon>Viridiplantae</taxon>
        <taxon>Streptophyta</taxon>
        <taxon>Embryophyta</taxon>
        <taxon>Tracheophyta</taxon>
        <taxon>Spermatophyta</taxon>
        <taxon>Magnoliopsida</taxon>
        <taxon>Magnoliidae</taxon>
        <taxon>Laurales</taxon>
        <taxon>Lauraceae</taxon>
        <taxon>Persea</taxon>
    </lineage>
</organism>
<name>A0ACC2MJC9_PERAE</name>
<evidence type="ECO:0000313" key="1">
    <source>
        <dbReference type="EMBL" id="KAJ8645515.1"/>
    </source>
</evidence>
<dbReference type="Proteomes" id="UP001234297">
    <property type="component" value="Chromosome 2"/>
</dbReference>
<dbReference type="EMBL" id="CM056810">
    <property type="protein sequence ID" value="KAJ8645515.1"/>
    <property type="molecule type" value="Genomic_DNA"/>
</dbReference>